<dbReference type="FunCoup" id="W2RX89">
    <property type="interactions" value="175"/>
</dbReference>
<keyword evidence="11" id="KW-0444">Lipid biosynthesis</keyword>
<dbReference type="SUPFAM" id="SSF55060">
    <property type="entry name" value="GHMP Kinase, C-terminal domain"/>
    <property type="match status" value="1"/>
</dbReference>
<dbReference type="GO" id="GO:0005524">
    <property type="term" value="F:ATP binding"/>
    <property type="evidence" value="ECO:0007669"/>
    <property type="project" value="UniProtKB-KW"/>
</dbReference>
<comment type="catalytic activity">
    <reaction evidence="14">
        <text>L-homoserine + ATP = O-phospho-L-homoserine + ADP + H(+)</text>
        <dbReference type="Rhea" id="RHEA:13985"/>
        <dbReference type="ChEBI" id="CHEBI:15378"/>
        <dbReference type="ChEBI" id="CHEBI:30616"/>
        <dbReference type="ChEBI" id="CHEBI:57476"/>
        <dbReference type="ChEBI" id="CHEBI:57590"/>
        <dbReference type="ChEBI" id="CHEBI:456216"/>
        <dbReference type="EC" id="2.7.1.39"/>
    </reaction>
    <physiologicalReaction direction="left-to-right" evidence="14">
        <dbReference type="Rhea" id="RHEA:13986"/>
    </physiologicalReaction>
</comment>
<dbReference type="PANTHER" id="PTHR20861:SF1">
    <property type="entry name" value="HOMOSERINE KINASE"/>
    <property type="match status" value="1"/>
</dbReference>
<evidence type="ECO:0000259" key="15">
    <source>
        <dbReference type="Pfam" id="PF00288"/>
    </source>
</evidence>
<dbReference type="EC" id="2.7.1.39" evidence="3"/>
<dbReference type="InterPro" id="IPR013750">
    <property type="entry name" value="GHMP_kinase_C_dom"/>
</dbReference>
<evidence type="ECO:0000313" key="17">
    <source>
        <dbReference type="EMBL" id="ETN40363.1"/>
    </source>
</evidence>
<evidence type="ECO:0000256" key="5">
    <source>
        <dbReference type="ARBA" id="ARBA00022605"/>
    </source>
</evidence>
<keyword evidence="5" id="KW-0028">Amino-acid biosynthesis</keyword>
<keyword evidence="8" id="KW-0547">Nucleotide-binding</keyword>
<keyword evidence="10" id="KW-0067">ATP-binding</keyword>
<dbReference type="Pfam" id="PF08544">
    <property type="entry name" value="GHMP_kinases_C"/>
    <property type="match status" value="1"/>
</dbReference>
<comment type="pathway">
    <text evidence="1">Amino-acid biosynthesis; L-threonine biosynthesis; L-threonine from L-aspartate: step 4/5.</text>
</comment>
<evidence type="ECO:0000256" key="12">
    <source>
        <dbReference type="ARBA" id="ARBA00023166"/>
    </source>
</evidence>
<keyword evidence="7" id="KW-0791">Threonine biosynthesis</keyword>
<evidence type="ECO:0000256" key="1">
    <source>
        <dbReference type="ARBA" id="ARBA00005015"/>
    </source>
</evidence>
<dbReference type="OrthoDB" id="195231at2759"/>
<evidence type="ECO:0000256" key="14">
    <source>
        <dbReference type="ARBA" id="ARBA00049913"/>
    </source>
</evidence>
<organism evidence="17 18">
    <name type="scientific">Cyphellophora europaea (strain CBS 101466)</name>
    <name type="common">Phialophora europaea</name>
    <dbReference type="NCBI Taxonomy" id="1220924"/>
    <lineage>
        <taxon>Eukaryota</taxon>
        <taxon>Fungi</taxon>
        <taxon>Dikarya</taxon>
        <taxon>Ascomycota</taxon>
        <taxon>Pezizomycotina</taxon>
        <taxon>Eurotiomycetes</taxon>
        <taxon>Chaetothyriomycetidae</taxon>
        <taxon>Chaetothyriales</taxon>
        <taxon>Cyphellophoraceae</taxon>
        <taxon>Cyphellophora</taxon>
    </lineage>
</organism>
<dbReference type="eggNOG" id="KOG1537">
    <property type="taxonomic scope" value="Eukaryota"/>
</dbReference>
<dbReference type="PROSITE" id="PS00627">
    <property type="entry name" value="GHMP_KINASES_ATP"/>
    <property type="match status" value="1"/>
</dbReference>
<dbReference type="GO" id="GO:0009088">
    <property type="term" value="P:threonine biosynthetic process"/>
    <property type="evidence" value="ECO:0007669"/>
    <property type="project" value="UniProtKB-UniPathway"/>
</dbReference>
<evidence type="ECO:0000256" key="9">
    <source>
        <dbReference type="ARBA" id="ARBA00022777"/>
    </source>
</evidence>
<dbReference type="InterPro" id="IPR014721">
    <property type="entry name" value="Ribsml_uS5_D2-typ_fold_subgr"/>
</dbReference>
<dbReference type="EMBL" id="KB822720">
    <property type="protein sequence ID" value="ETN40363.1"/>
    <property type="molecule type" value="Genomic_DNA"/>
</dbReference>
<dbReference type="InterPro" id="IPR020568">
    <property type="entry name" value="Ribosomal_Su5_D2-typ_SF"/>
</dbReference>
<keyword evidence="11" id="KW-0756">Sterol biosynthesis</keyword>
<keyword evidence="11" id="KW-0752">Steroid biosynthesis</keyword>
<dbReference type="InterPro" id="IPR006204">
    <property type="entry name" value="GHMP_kinase_N_dom"/>
</dbReference>
<reference evidence="17 18" key="1">
    <citation type="submission" date="2013-03" db="EMBL/GenBank/DDBJ databases">
        <title>The Genome Sequence of Phialophora europaea CBS 101466.</title>
        <authorList>
            <consortium name="The Broad Institute Genomics Platform"/>
            <person name="Cuomo C."/>
            <person name="de Hoog S."/>
            <person name="Gorbushina A."/>
            <person name="Walker B."/>
            <person name="Young S.K."/>
            <person name="Zeng Q."/>
            <person name="Gargeya S."/>
            <person name="Fitzgerald M."/>
            <person name="Haas B."/>
            <person name="Abouelleil A."/>
            <person name="Allen A.W."/>
            <person name="Alvarado L."/>
            <person name="Arachchi H.M."/>
            <person name="Berlin A.M."/>
            <person name="Chapman S.B."/>
            <person name="Gainer-Dewar J."/>
            <person name="Goldberg J."/>
            <person name="Griggs A."/>
            <person name="Gujja S."/>
            <person name="Hansen M."/>
            <person name="Howarth C."/>
            <person name="Imamovic A."/>
            <person name="Ireland A."/>
            <person name="Larimer J."/>
            <person name="McCowan C."/>
            <person name="Murphy C."/>
            <person name="Pearson M."/>
            <person name="Poon T.W."/>
            <person name="Priest M."/>
            <person name="Roberts A."/>
            <person name="Saif S."/>
            <person name="Shea T."/>
            <person name="Sisk P."/>
            <person name="Sykes S."/>
            <person name="Wortman J."/>
            <person name="Nusbaum C."/>
            <person name="Birren B."/>
        </authorList>
    </citation>
    <scope>NUCLEOTIDE SEQUENCE [LARGE SCALE GENOMIC DNA]</scope>
    <source>
        <strain evidence="17 18">CBS 101466</strain>
    </source>
</reference>
<dbReference type="PRINTS" id="PR00958">
    <property type="entry name" value="HOMSERKINASE"/>
</dbReference>
<evidence type="ECO:0000256" key="10">
    <source>
        <dbReference type="ARBA" id="ARBA00022840"/>
    </source>
</evidence>
<dbReference type="InParanoid" id="W2RX89"/>
<dbReference type="GO" id="GO:0004413">
    <property type="term" value="F:homoserine kinase activity"/>
    <property type="evidence" value="ECO:0007669"/>
    <property type="project" value="UniProtKB-EC"/>
</dbReference>
<dbReference type="InterPro" id="IPR006203">
    <property type="entry name" value="GHMP_knse_ATP-bd_CS"/>
</dbReference>
<dbReference type="UniPathway" id="UPA00050">
    <property type="reaction ID" value="UER00064"/>
</dbReference>
<dbReference type="GeneID" id="19971979"/>
<dbReference type="InterPro" id="IPR036554">
    <property type="entry name" value="GHMP_kinase_C_sf"/>
</dbReference>
<keyword evidence="12" id="KW-1207">Sterol metabolism</keyword>
<proteinExistence type="inferred from homology"/>
<evidence type="ECO:0000256" key="13">
    <source>
        <dbReference type="ARBA" id="ARBA00023221"/>
    </source>
</evidence>
<evidence type="ECO:0000313" key="18">
    <source>
        <dbReference type="Proteomes" id="UP000030752"/>
    </source>
</evidence>
<evidence type="ECO:0000256" key="4">
    <source>
        <dbReference type="ARBA" id="ARBA00017858"/>
    </source>
</evidence>
<evidence type="ECO:0000256" key="11">
    <source>
        <dbReference type="ARBA" id="ARBA00023011"/>
    </source>
</evidence>
<name>W2RX89_CYPE1</name>
<feature type="domain" description="GHMP kinase N-terminal" evidence="15">
    <location>
        <begin position="68"/>
        <end position="152"/>
    </location>
</feature>
<dbReference type="RefSeq" id="XP_008717206.1">
    <property type="nucleotide sequence ID" value="XM_008718984.1"/>
</dbReference>
<evidence type="ECO:0000256" key="3">
    <source>
        <dbReference type="ARBA" id="ARBA00012078"/>
    </source>
</evidence>
<dbReference type="InterPro" id="IPR000870">
    <property type="entry name" value="Homoserine_kinase"/>
</dbReference>
<dbReference type="STRING" id="1220924.W2RX89"/>
<dbReference type="PANTHER" id="PTHR20861">
    <property type="entry name" value="HOMOSERINE/4-DIPHOSPHOCYTIDYL-2-C-METHYL-D-ERYTHRITOL KINASE"/>
    <property type="match status" value="1"/>
</dbReference>
<dbReference type="VEuPathDB" id="FungiDB:HMPREF1541_04640"/>
<keyword evidence="13" id="KW-0753">Steroid metabolism</keyword>
<dbReference type="HOGENOM" id="CLU_041243_2_1_1"/>
<keyword evidence="18" id="KW-1185">Reference proteome</keyword>
<sequence length="356" mass="37870">MHLIKVPCSSANIGPGFDVIGLALNMYLELRVSTKPHPNGPTEPAPLNCTLSYTGVDPESIDLDPNNNLITRTALYLLRCHNQHGFPPNTSVAIHNPIPLGRGLGSSGAAVVAGALLGNLLGGLNLPKARILDFVLMVERHPDNVAAALYGGFVGTYLNELSPEDLVRIEVPLSEVLPQPAGGVDTGLRPPVPPVDIGHFRRFQWSASLKAVAIIPDFEVSTAKARGVLPTTYSRQDMIFNLQRLALLTTVLGDNTPNPALIYSAMQDKIHQPYRAGLIPALPNIISSITPATHKGLCGICLSGAGPTILALATENFEAIAQAAIAKFKEEGGINCEWMLLEPAEDGSTVVEIPDQ</sequence>
<comment type="similarity">
    <text evidence="2">Belongs to the GHMP kinase family. Homoserine kinase subfamily.</text>
</comment>
<dbReference type="PIRSF" id="PIRSF000676">
    <property type="entry name" value="Homoser_kin"/>
    <property type="match status" value="1"/>
</dbReference>
<evidence type="ECO:0000256" key="8">
    <source>
        <dbReference type="ARBA" id="ARBA00022741"/>
    </source>
</evidence>
<dbReference type="Gene3D" id="3.30.230.10">
    <property type="match status" value="1"/>
</dbReference>
<protein>
    <recommendedName>
        <fullName evidence="4">Homoserine kinase</fullName>
        <ecNumber evidence="3">2.7.1.39</ecNumber>
    </recommendedName>
</protein>
<evidence type="ECO:0000256" key="7">
    <source>
        <dbReference type="ARBA" id="ARBA00022697"/>
    </source>
</evidence>
<dbReference type="NCBIfam" id="TIGR00191">
    <property type="entry name" value="thrB"/>
    <property type="match status" value="1"/>
</dbReference>
<evidence type="ECO:0000256" key="2">
    <source>
        <dbReference type="ARBA" id="ARBA00007370"/>
    </source>
</evidence>
<dbReference type="AlphaFoldDB" id="W2RX89"/>
<feature type="domain" description="GHMP kinase C-terminal" evidence="16">
    <location>
        <begin position="265"/>
        <end position="327"/>
    </location>
</feature>
<dbReference type="Pfam" id="PF00288">
    <property type="entry name" value="GHMP_kinases_N"/>
    <property type="match status" value="1"/>
</dbReference>
<gene>
    <name evidence="17" type="ORF">HMPREF1541_04640</name>
</gene>
<dbReference type="Gene3D" id="3.30.70.890">
    <property type="entry name" value="GHMP kinase, C-terminal domain"/>
    <property type="match status" value="1"/>
</dbReference>
<keyword evidence="6" id="KW-0808">Transferase</keyword>
<dbReference type="HAMAP" id="MF_00384">
    <property type="entry name" value="Homoser_kinase"/>
    <property type="match status" value="1"/>
</dbReference>
<evidence type="ECO:0000256" key="6">
    <source>
        <dbReference type="ARBA" id="ARBA00022679"/>
    </source>
</evidence>
<evidence type="ECO:0000259" key="16">
    <source>
        <dbReference type="Pfam" id="PF08544"/>
    </source>
</evidence>
<dbReference type="GO" id="GO:0016126">
    <property type="term" value="P:sterol biosynthetic process"/>
    <property type="evidence" value="ECO:0007669"/>
    <property type="project" value="UniProtKB-KW"/>
</dbReference>
<keyword evidence="9 17" id="KW-0418">Kinase</keyword>
<keyword evidence="13" id="KW-0443">Lipid metabolism</keyword>
<dbReference type="SUPFAM" id="SSF54211">
    <property type="entry name" value="Ribosomal protein S5 domain 2-like"/>
    <property type="match status" value="1"/>
</dbReference>
<accession>W2RX89</accession>
<dbReference type="Proteomes" id="UP000030752">
    <property type="component" value="Unassembled WGS sequence"/>
</dbReference>